<feature type="transmembrane region" description="Helical" evidence="6">
    <location>
        <begin position="348"/>
        <end position="368"/>
    </location>
</feature>
<dbReference type="InterPro" id="IPR036259">
    <property type="entry name" value="MFS_trans_sf"/>
</dbReference>
<comment type="subcellular location">
    <subcellularLocation>
        <location evidence="1">Membrane</location>
        <topology evidence="1">Multi-pass membrane protein</topology>
    </subcellularLocation>
</comment>
<feature type="domain" description="Major facilitator superfamily (MFS) profile" evidence="7">
    <location>
        <begin position="49"/>
        <end position="531"/>
    </location>
</feature>
<accession>A0A4Z1FM20</accession>
<feature type="transmembrane region" description="Helical" evidence="6">
    <location>
        <begin position="84"/>
        <end position="102"/>
    </location>
</feature>
<feature type="transmembrane region" description="Helical" evidence="6">
    <location>
        <begin position="512"/>
        <end position="530"/>
    </location>
</feature>
<feature type="transmembrane region" description="Helical" evidence="6">
    <location>
        <begin position="375"/>
        <end position="393"/>
    </location>
</feature>
<feature type="transmembrane region" description="Helical" evidence="6">
    <location>
        <begin position="172"/>
        <end position="194"/>
    </location>
</feature>
<feature type="transmembrane region" description="Helical" evidence="6">
    <location>
        <begin position="278"/>
        <end position="294"/>
    </location>
</feature>
<evidence type="ECO:0000259" key="7">
    <source>
        <dbReference type="PROSITE" id="PS50850"/>
    </source>
</evidence>
<protein>
    <recommendedName>
        <fullName evidence="7">Major facilitator superfamily (MFS) profile domain-containing protein</fullName>
    </recommendedName>
</protein>
<dbReference type="EMBL" id="PQXI01000099">
    <property type="protein sequence ID" value="TGO24600.1"/>
    <property type="molecule type" value="Genomic_DNA"/>
</dbReference>
<dbReference type="GO" id="GO:0022857">
    <property type="term" value="F:transmembrane transporter activity"/>
    <property type="evidence" value="ECO:0007669"/>
    <property type="project" value="InterPro"/>
</dbReference>
<dbReference type="GO" id="GO:0005886">
    <property type="term" value="C:plasma membrane"/>
    <property type="evidence" value="ECO:0007669"/>
    <property type="project" value="TreeGrafter"/>
</dbReference>
<dbReference type="InterPro" id="IPR011701">
    <property type="entry name" value="MFS"/>
</dbReference>
<feature type="transmembrane region" description="Helical" evidence="6">
    <location>
        <begin position="306"/>
        <end position="328"/>
    </location>
</feature>
<feature type="compositionally biased region" description="Basic and acidic residues" evidence="5">
    <location>
        <begin position="1"/>
        <end position="11"/>
    </location>
</feature>
<feature type="transmembrane region" description="Helical" evidence="6">
    <location>
        <begin position="437"/>
        <end position="461"/>
    </location>
</feature>
<evidence type="ECO:0000256" key="2">
    <source>
        <dbReference type="ARBA" id="ARBA00022692"/>
    </source>
</evidence>
<dbReference type="AlphaFoldDB" id="A0A4Z1FM20"/>
<evidence type="ECO:0000256" key="5">
    <source>
        <dbReference type="SAM" id="MobiDB-lite"/>
    </source>
</evidence>
<evidence type="ECO:0000256" key="3">
    <source>
        <dbReference type="ARBA" id="ARBA00022989"/>
    </source>
</evidence>
<keyword evidence="3 6" id="KW-1133">Transmembrane helix</keyword>
<feature type="transmembrane region" description="Helical" evidence="6">
    <location>
        <begin position="206"/>
        <end position="224"/>
    </location>
</feature>
<keyword evidence="4 6" id="KW-0472">Membrane</keyword>
<evidence type="ECO:0000256" key="4">
    <source>
        <dbReference type="ARBA" id="ARBA00023136"/>
    </source>
</evidence>
<feature type="transmembrane region" description="Helical" evidence="6">
    <location>
        <begin position="50"/>
        <end position="72"/>
    </location>
</feature>
<dbReference type="SUPFAM" id="SSF103473">
    <property type="entry name" value="MFS general substrate transporter"/>
    <property type="match status" value="1"/>
</dbReference>
<dbReference type="PANTHER" id="PTHR23501">
    <property type="entry name" value="MAJOR FACILITATOR SUPERFAMILY"/>
    <property type="match status" value="1"/>
</dbReference>
<comment type="caution">
    <text evidence="8">The sequence shown here is derived from an EMBL/GenBank/DDBJ whole genome shotgun (WGS) entry which is preliminary data.</text>
</comment>
<dbReference type="Pfam" id="PF07690">
    <property type="entry name" value="MFS_1"/>
    <property type="match status" value="1"/>
</dbReference>
<feature type="transmembrane region" description="Helical" evidence="6">
    <location>
        <begin position="245"/>
        <end position="266"/>
    </location>
</feature>
<dbReference type="PROSITE" id="PS50850">
    <property type="entry name" value="MFS"/>
    <property type="match status" value="1"/>
</dbReference>
<evidence type="ECO:0000313" key="8">
    <source>
        <dbReference type="EMBL" id="TGO24600.1"/>
    </source>
</evidence>
<feature type="transmembrane region" description="Helical" evidence="6">
    <location>
        <begin position="405"/>
        <end position="425"/>
    </location>
</feature>
<dbReference type="PRINTS" id="PR01036">
    <property type="entry name" value="TCRTETB"/>
</dbReference>
<sequence>MTSSLKSERETPSCVQDNDTEDHKKCQSPEDNVDSFPISDKSWKSILSHVAPIVLVCLLVWLDEGILATAIPSISDEFKSFDQIGWYGPSYLFGLCASQLPFGRAYKDFPTKVTYMFSLLIFEVASIIQAAAPSSAAFIVGRIFAGMGGAGVLAGSLTIFSEEIPKAKLPYIMGAFGLVQSVGGIAGPTIGGAITSSSLTWRWCFYLNPIISAVALAPVLFLWKGKFVHPSKNGKPTTREVFAKFDYPGIIAFTAAIVALLLGLQFGGSSYKWSDRRTIVSGVLFVSFFLLEWWQGDNAILPSKILGTRVVALASVYTATLDGAYFVLMYQIPLWFQTIYGLSARESGYRIIPLVASCILAGIVGTVLTGKLRYYHPFMLVGAMLLTIGSGLLTTLHPTASNKWVGYEILAGAGTGLGSPLPLLAVQDALLPSDVSIGYGVVLTAGYLLSSIALAIAQAVFASLLKSAIHQQLPGIDPENIGSTGVTDLKLLFPDDVYEQGLRLYNKALTQSWYISAVLAAISVFLVLGLK</sequence>
<dbReference type="Gene3D" id="1.20.1250.20">
    <property type="entry name" value="MFS general substrate transporter like domains"/>
    <property type="match status" value="1"/>
</dbReference>
<dbReference type="InterPro" id="IPR020846">
    <property type="entry name" value="MFS_dom"/>
</dbReference>
<evidence type="ECO:0000256" key="6">
    <source>
        <dbReference type="SAM" id="Phobius"/>
    </source>
</evidence>
<evidence type="ECO:0000313" key="9">
    <source>
        <dbReference type="Proteomes" id="UP000297910"/>
    </source>
</evidence>
<keyword evidence="9" id="KW-1185">Reference proteome</keyword>
<gene>
    <name evidence="8" type="ORF">BPAE_0099g00360</name>
</gene>
<dbReference type="Proteomes" id="UP000297910">
    <property type="component" value="Unassembled WGS sequence"/>
</dbReference>
<organism evidence="8 9">
    <name type="scientific">Botrytis paeoniae</name>
    <dbReference type="NCBI Taxonomy" id="278948"/>
    <lineage>
        <taxon>Eukaryota</taxon>
        <taxon>Fungi</taxon>
        <taxon>Dikarya</taxon>
        <taxon>Ascomycota</taxon>
        <taxon>Pezizomycotina</taxon>
        <taxon>Leotiomycetes</taxon>
        <taxon>Helotiales</taxon>
        <taxon>Sclerotiniaceae</taxon>
        <taxon>Botrytis</taxon>
    </lineage>
</organism>
<feature type="transmembrane region" description="Helical" evidence="6">
    <location>
        <begin position="138"/>
        <end position="160"/>
    </location>
</feature>
<keyword evidence="2 6" id="KW-0812">Transmembrane</keyword>
<evidence type="ECO:0000256" key="1">
    <source>
        <dbReference type="ARBA" id="ARBA00004141"/>
    </source>
</evidence>
<name>A0A4Z1FM20_9HELO</name>
<dbReference type="PANTHER" id="PTHR23501:SF198">
    <property type="entry name" value="AZOLE RESISTANCE PROTEIN 1-RELATED"/>
    <property type="match status" value="1"/>
</dbReference>
<proteinExistence type="predicted"/>
<reference evidence="8 9" key="1">
    <citation type="submission" date="2017-12" db="EMBL/GenBank/DDBJ databases">
        <title>Comparative genomics of Botrytis spp.</title>
        <authorList>
            <person name="Valero-Jimenez C.A."/>
            <person name="Tapia P."/>
            <person name="Veloso J."/>
            <person name="Silva-Moreno E."/>
            <person name="Staats M."/>
            <person name="Valdes J.H."/>
            <person name="Van Kan J.A.L."/>
        </authorList>
    </citation>
    <scope>NUCLEOTIDE SEQUENCE [LARGE SCALE GENOMIC DNA]</scope>
    <source>
        <strain evidence="8 9">Bp0003</strain>
    </source>
</reference>
<feature type="region of interest" description="Disordered" evidence="5">
    <location>
        <begin position="1"/>
        <end position="32"/>
    </location>
</feature>